<protein>
    <submittedName>
        <fullName evidence="1">Uncharacterized protein</fullName>
    </submittedName>
</protein>
<accession>A0A0C5VPM9</accession>
<evidence type="ECO:0000313" key="1">
    <source>
        <dbReference type="EMBL" id="AJQ92209.1"/>
    </source>
</evidence>
<dbReference type="EMBL" id="CP007142">
    <property type="protein sequence ID" value="AJQ92209.1"/>
    <property type="molecule type" value="Genomic_DNA"/>
</dbReference>
<evidence type="ECO:0000313" key="2">
    <source>
        <dbReference type="Proteomes" id="UP000032266"/>
    </source>
</evidence>
<proteinExistence type="predicted"/>
<dbReference type="HOGENOM" id="CLU_3290365_0_0_6"/>
<gene>
    <name evidence="1" type="ORF">YC6258_00157</name>
</gene>
<dbReference type="KEGG" id="gsn:YC6258_00157"/>
<sequence length="40" mass="4556">MVFSGVVGESLFGLFFNHLSEMLELKNTPDTLARNPFYSF</sequence>
<name>A0A0C5VPM9_9GAMM</name>
<keyword evidence="2" id="KW-1185">Reference proteome</keyword>
<organism evidence="1 2">
    <name type="scientific">Gynuella sunshinyii YC6258</name>
    <dbReference type="NCBI Taxonomy" id="1445510"/>
    <lineage>
        <taxon>Bacteria</taxon>
        <taxon>Pseudomonadati</taxon>
        <taxon>Pseudomonadota</taxon>
        <taxon>Gammaproteobacteria</taxon>
        <taxon>Oceanospirillales</taxon>
        <taxon>Saccharospirillaceae</taxon>
        <taxon>Gynuella</taxon>
    </lineage>
</organism>
<dbReference type="AlphaFoldDB" id="A0A0C5VPM9"/>
<reference evidence="1 2" key="1">
    <citation type="submission" date="2014-01" db="EMBL/GenBank/DDBJ databases">
        <title>Full genme sequencing of cellulolytic bacterium Gynuella sunshinyii YC6258T gen. nov., sp. nov.</title>
        <authorList>
            <person name="Khan H."/>
            <person name="Chung E.J."/>
            <person name="Chung Y.R."/>
        </authorList>
    </citation>
    <scope>NUCLEOTIDE SEQUENCE [LARGE SCALE GENOMIC DNA]</scope>
    <source>
        <strain evidence="1 2">YC6258</strain>
    </source>
</reference>
<dbReference type="Proteomes" id="UP000032266">
    <property type="component" value="Chromosome"/>
</dbReference>